<dbReference type="EMBL" id="CP063120">
    <property type="protein sequence ID" value="QOR16630.1"/>
    <property type="molecule type" value="Genomic_DNA"/>
</dbReference>
<accession>A0A7M1NVA5</accession>
<name>A0A7M1NVA5_HAEPA</name>
<protein>
    <submittedName>
        <fullName evidence="1">Uncharacterized protein</fullName>
    </submittedName>
</protein>
<organism evidence="1 2">
    <name type="scientific">Haemophilus parainfluenzae</name>
    <dbReference type="NCBI Taxonomy" id="729"/>
    <lineage>
        <taxon>Bacteria</taxon>
        <taxon>Pseudomonadati</taxon>
        <taxon>Pseudomonadota</taxon>
        <taxon>Gammaproteobacteria</taxon>
        <taxon>Pasteurellales</taxon>
        <taxon>Pasteurellaceae</taxon>
        <taxon>Haemophilus</taxon>
    </lineage>
</organism>
<reference evidence="1 2" key="1">
    <citation type="submission" date="2020-10" db="EMBL/GenBank/DDBJ databases">
        <title>Genomic diversity and antimicrobial resistance of Haemophilus colonising the airways of young children with cystic fibrosis.</title>
        <authorList>
            <person name="Watts S.C."/>
            <person name="Judd L.M."/>
            <person name="Carzino R."/>
            <person name="Ranganathan S."/>
            <person name="Holt K.E."/>
        </authorList>
    </citation>
    <scope>NUCLEOTIDE SEQUENCE [LARGE SCALE GENOMIC DNA]</scope>
    <source>
        <strain evidence="1 2">M1C137_2</strain>
    </source>
</reference>
<evidence type="ECO:0000313" key="2">
    <source>
        <dbReference type="Proteomes" id="UP000595009"/>
    </source>
</evidence>
<dbReference type="RefSeq" id="WP_197543120.1">
    <property type="nucleotide sequence ID" value="NZ_CP063120.1"/>
</dbReference>
<dbReference type="AlphaFoldDB" id="A0A7M1NVA5"/>
<gene>
    <name evidence="1" type="ORF">INP94_06995</name>
</gene>
<evidence type="ECO:0000313" key="1">
    <source>
        <dbReference type="EMBL" id="QOR16630.1"/>
    </source>
</evidence>
<proteinExistence type="predicted"/>
<sequence length="235" mass="26542">MAKPTPTKEEQGFVYQLGQDVAKLGFEIEKLKSKSVKAMRVTVPARPENYDGGDLIAKVSLPDEYQHMICIKSRNNEIELIQTGETLEITAEYREYEFYLAPVYKFNNDAVNATFDPEIIAEIEKTKRDALIYKYLAKYLTDNYLTQVRNDPQVQGYIGTLSVYNANVYVNKNGLDALLAKPFVINVQGAELPPKYNEEAKSAIKIELDNINAGRVDLSSASNFEIENYFIDSGV</sequence>
<dbReference type="Proteomes" id="UP000595009">
    <property type="component" value="Chromosome"/>
</dbReference>